<dbReference type="Proteomes" id="UP000807342">
    <property type="component" value="Unassembled WGS sequence"/>
</dbReference>
<accession>A0A9P5WZQ2</accession>
<dbReference type="OrthoDB" id="6770063at2759"/>
<dbReference type="InterPro" id="IPR035992">
    <property type="entry name" value="Ricin_B-like_lectins"/>
</dbReference>
<dbReference type="InterPro" id="IPR000772">
    <property type="entry name" value="Ricin_B_lectin"/>
</dbReference>
<gene>
    <name evidence="2" type="ORF">P691DRAFT_623720</name>
</gene>
<name>A0A9P5WZQ2_9AGAR</name>
<evidence type="ECO:0000313" key="2">
    <source>
        <dbReference type="EMBL" id="KAF9441315.1"/>
    </source>
</evidence>
<evidence type="ECO:0000259" key="1">
    <source>
        <dbReference type="Pfam" id="PF00652"/>
    </source>
</evidence>
<comment type="caution">
    <text evidence="2">The sequence shown here is derived from an EMBL/GenBank/DDBJ whole genome shotgun (WGS) entry which is preliminary data.</text>
</comment>
<dbReference type="Pfam" id="PF00652">
    <property type="entry name" value="Ricin_B_lectin"/>
    <property type="match status" value="1"/>
</dbReference>
<dbReference type="PROSITE" id="PS50231">
    <property type="entry name" value="RICIN_B_LECTIN"/>
    <property type="match status" value="1"/>
</dbReference>
<reference evidence="2" key="1">
    <citation type="submission" date="2020-11" db="EMBL/GenBank/DDBJ databases">
        <authorList>
            <consortium name="DOE Joint Genome Institute"/>
            <person name="Ahrendt S."/>
            <person name="Riley R."/>
            <person name="Andreopoulos W."/>
            <person name="Labutti K."/>
            <person name="Pangilinan J."/>
            <person name="Ruiz-Duenas F.J."/>
            <person name="Barrasa J.M."/>
            <person name="Sanchez-Garcia M."/>
            <person name="Camarero S."/>
            <person name="Miyauchi S."/>
            <person name="Serrano A."/>
            <person name="Linde D."/>
            <person name="Babiker R."/>
            <person name="Drula E."/>
            <person name="Ayuso-Fernandez I."/>
            <person name="Pacheco R."/>
            <person name="Padilla G."/>
            <person name="Ferreira P."/>
            <person name="Barriuso J."/>
            <person name="Kellner H."/>
            <person name="Castanera R."/>
            <person name="Alfaro M."/>
            <person name="Ramirez L."/>
            <person name="Pisabarro A.G."/>
            <person name="Kuo A."/>
            <person name="Tritt A."/>
            <person name="Lipzen A."/>
            <person name="He G."/>
            <person name="Yan M."/>
            <person name="Ng V."/>
            <person name="Cullen D."/>
            <person name="Martin F."/>
            <person name="Rosso M.-N."/>
            <person name="Henrissat B."/>
            <person name="Hibbett D."/>
            <person name="Martinez A.T."/>
            <person name="Grigoriev I.V."/>
        </authorList>
    </citation>
    <scope>NUCLEOTIDE SEQUENCE</scope>
    <source>
        <strain evidence="2">MF-IS2</strain>
    </source>
</reference>
<dbReference type="Gene3D" id="2.80.10.50">
    <property type="match status" value="1"/>
</dbReference>
<feature type="domain" description="Ricin B lectin" evidence="1">
    <location>
        <begin position="6"/>
        <end position="90"/>
    </location>
</feature>
<sequence length="96" mass="10409">LHPDGNTEKCLDVRDANFTNGTAVQIFDCNGTPGQQRVLQVGETHVRVANTGFCLDTGASAPINGTPMKTWTCFNNLPAQDWLYTGDDRIALINQG</sequence>
<protein>
    <submittedName>
        <fullName evidence="2">Carbohydrate-binding module family 13 protein</fullName>
    </submittedName>
</protein>
<evidence type="ECO:0000313" key="3">
    <source>
        <dbReference type="Proteomes" id="UP000807342"/>
    </source>
</evidence>
<dbReference type="EMBL" id="MU151959">
    <property type="protein sequence ID" value="KAF9441315.1"/>
    <property type="molecule type" value="Genomic_DNA"/>
</dbReference>
<feature type="non-terminal residue" evidence="2">
    <location>
        <position position="96"/>
    </location>
</feature>
<dbReference type="AlphaFoldDB" id="A0A9P5WZQ2"/>
<organism evidence="2 3">
    <name type="scientific">Macrolepiota fuliginosa MF-IS2</name>
    <dbReference type="NCBI Taxonomy" id="1400762"/>
    <lineage>
        <taxon>Eukaryota</taxon>
        <taxon>Fungi</taxon>
        <taxon>Dikarya</taxon>
        <taxon>Basidiomycota</taxon>
        <taxon>Agaricomycotina</taxon>
        <taxon>Agaricomycetes</taxon>
        <taxon>Agaricomycetidae</taxon>
        <taxon>Agaricales</taxon>
        <taxon>Agaricineae</taxon>
        <taxon>Agaricaceae</taxon>
        <taxon>Macrolepiota</taxon>
    </lineage>
</organism>
<keyword evidence="3" id="KW-1185">Reference proteome</keyword>
<dbReference type="SUPFAM" id="SSF50370">
    <property type="entry name" value="Ricin B-like lectins"/>
    <property type="match status" value="1"/>
</dbReference>
<feature type="non-terminal residue" evidence="2">
    <location>
        <position position="1"/>
    </location>
</feature>
<proteinExistence type="predicted"/>